<comment type="caution">
    <text evidence="1">The sequence shown here is derived from an EMBL/GenBank/DDBJ whole genome shotgun (WGS) entry which is preliminary data.</text>
</comment>
<keyword evidence="2" id="KW-1185">Reference proteome</keyword>
<name>A0A444YDG5_ARAHY</name>
<evidence type="ECO:0000313" key="2">
    <source>
        <dbReference type="Proteomes" id="UP000289738"/>
    </source>
</evidence>
<dbReference type="Proteomes" id="UP000289738">
    <property type="component" value="Chromosome B07"/>
</dbReference>
<reference evidence="1 2" key="1">
    <citation type="submission" date="2019-01" db="EMBL/GenBank/DDBJ databases">
        <title>Sequencing of cultivated peanut Arachis hypogaea provides insights into genome evolution and oil improvement.</title>
        <authorList>
            <person name="Chen X."/>
        </authorList>
    </citation>
    <scope>NUCLEOTIDE SEQUENCE [LARGE SCALE GENOMIC DNA]</scope>
    <source>
        <strain evidence="2">cv. Fuhuasheng</strain>
        <tissue evidence="1">Leaves</tissue>
    </source>
</reference>
<proteinExistence type="predicted"/>
<dbReference type="AlphaFoldDB" id="A0A444YDG5"/>
<evidence type="ECO:0000313" key="1">
    <source>
        <dbReference type="EMBL" id="RYQ99954.1"/>
    </source>
</evidence>
<sequence length="82" mass="9389">MVKQSFFGRIIGSQCVIENFNALVHDFERIGSLSLRSQGACSEFLDCVLDCGLINLGYVGWPFTWRRGNLVERLDRDLYNID</sequence>
<organism evidence="1 2">
    <name type="scientific">Arachis hypogaea</name>
    <name type="common">Peanut</name>
    <dbReference type="NCBI Taxonomy" id="3818"/>
    <lineage>
        <taxon>Eukaryota</taxon>
        <taxon>Viridiplantae</taxon>
        <taxon>Streptophyta</taxon>
        <taxon>Embryophyta</taxon>
        <taxon>Tracheophyta</taxon>
        <taxon>Spermatophyta</taxon>
        <taxon>Magnoliopsida</taxon>
        <taxon>eudicotyledons</taxon>
        <taxon>Gunneridae</taxon>
        <taxon>Pentapetalae</taxon>
        <taxon>rosids</taxon>
        <taxon>fabids</taxon>
        <taxon>Fabales</taxon>
        <taxon>Fabaceae</taxon>
        <taxon>Papilionoideae</taxon>
        <taxon>50 kb inversion clade</taxon>
        <taxon>dalbergioids sensu lato</taxon>
        <taxon>Dalbergieae</taxon>
        <taxon>Pterocarpus clade</taxon>
        <taxon>Arachis</taxon>
    </lineage>
</organism>
<accession>A0A444YDG5</accession>
<dbReference type="EMBL" id="SDMP01000017">
    <property type="protein sequence ID" value="RYQ99954.1"/>
    <property type="molecule type" value="Genomic_DNA"/>
</dbReference>
<gene>
    <name evidence="1" type="ORF">Ahy_B07g087983</name>
</gene>
<protein>
    <submittedName>
        <fullName evidence="1">Uncharacterized protein</fullName>
    </submittedName>
</protein>